<gene>
    <name evidence="1" type="ordered locus">Huta_2708</name>
</gene>
<name>C7NQE3_HALUD</name>
<accession>C7NQE3</accession>
<keyword evidence="2" id="KW-1185">Reference proteome</keyword>
<dbReference type="Proteomes" id="UP000002071">
    <property type="component" value="Chromosome"/>
</dbReference>
<evidence type="ECO:0000313" key="2">
    <source>
        <dbReference type="Proteomes" id="UP000002071"/>
    </source>
</evidence>
<dbReference type="GeneID" id="54763392"/>
<dbReference type="OrthoDB" id="198910at2157"/>
<dbReference type="KEGG" id="hut:Huta_2708"/>
<sequence length="50" mass="5448">MLESLTPTCEAEGCDRGLRDDDRQIVYDSPGGTRHVYECACGAVTVTVTR</sequence>
<dbReference type="HOGENOM" id="CLU_210060_0_0_2"/>
<dbReference type="AlphaFoldDB" id="C7NQE3"/>
<dbReference type="RefSeq" id="WP_015790431.1">
    <property type="nucleotide sequence ID" value="NC_013158.1"/>
</dbReference>
<reference evidence="1 2" key="1">
    <citation type="journal article" date="2009" name="Stand. Genomic Sci.">
        <title>Complete genome sequence of Halorhabdus utahensis type strain (AX-2).</title>
        <authorList>
            <person name="Anderson I."/>
            <person name="Tindall B.J."/>
            <person name="Pomrenke H."/>
            <person name="Goker M."/>
            <person name="Lapidus A."/>
            <person name="Nolan M."/>
            <person name="Copeland A."/>
            <person name="Glavina Del Rio T."/>
            <person name="Chen F."/>
            <person name="Tice H."/>
            <person name="Cheng J.F."/>
            <person name="Lucas S."/>
            <person name="Chertkov O."/>
            <person name="Bruce D."/>
            <person name="Brettin T."/>
            <person name="Detter J.C."/>
            <person name="Han C."/>
            <person name="Goodwin L."/>
            <person name="Land M."/>
            <person name="Hauser L."/>
            <person name="Chang Y.J."/>
            <person name="Jeffries C.D."/>
            <person name="Pitluck S."/>
            <person name="Pati A."/>
            <person name="Mavromatis K."/>
            <person name="Ivanova N."/>
            <person name="Ovchinnikova G."/>
            <person name="Chen A."/>
            <person name="Palaniappan K."/>
            <person name="Chain P."/>
            <person name="Rohde M."/>
            <person name="Bristow J."/>
            <person name="Eisen J.A."/>
            <person name="Markowitz V."/>
            <person name="Hugenholtz P."/>
            <person name="Kyrpides N.C."/>
            <person name="Klenk H.P."/>
        </authorList>
    </citation>
    <scope>NUCLEOTIDE SEQUENCE [LARGE SCALE GENOMIC DNA]</scope>
    <source>
        <strain evidence="2">DSM 12940 / JCM 11049 / AX-2</strain>
    </source>
</reference>
<protein>
    <submittedName>
        <fullName evidence="1">Uncharacterized protein</fullName>
    </submittedName>
</protein>
<dbReference type="EMBL" id="CP001687">
    <property type="protein sequence ID" value="ACV12869.1"/>
    <property type="molecule type" value="Genomic_DNA"/>
</dbReference>
<dbReference type="eggNOG" id="arCOG08162">
    <property type="taxonomic scope" value="Archaea"/>
</dbReference>
<proteinExistence type="predicted"/>
<evidence type="ECO:0000313" key="1">
    <source>
        <dbReference type="EMBL" id="ACV12869.1"/>
    </source>
</evidence>
<dbReference type="STRING" id="519442.Huta_2708"/>
<organism evidence="1 2">
    <name type="scientific">Halorhabdus utahensis (strain DSM 12940 / JCM 11049 / AX-2)</name>
    <dbReference type="NCBI Taxonomy" id="519442"/>
    <lineage>
        <taxon>Archaea</taxon>
        <taxon>Methanobacteriati</taxon>
        <taxon>Methanobacteriota</taxon>
        <taxon>Stenosarchaea group</taxon>
        <taxon>Halobacteria</taxon>
        <taxon>Halobacteriales</taxon>
        <taxon>Haloarculaceae</taxon>
        <taxon>Halorhabdus</taxon>
    </lineage>
</organism>